<feature type="transmembrane region" description="Helical" evidence="6">
    <location>
        <begin position="174"/>
        <end position="200"/>
    </location>
</feature>
<keyword evidence="3 6" id="KW-0812">Transmembrane</keyword>
<feature type="transmembrane region" description="Helical" evidence="6">
    <location>
        <begin position="392"/>
        <end position="417"/>
    </location>
</feature>
<keyword evidence="5 6" id="KW-0472">Membrane</keyword>
<dbReference type="PANTHER" id="PTHR23515">
    <property type="entry name" value="HIGH-AFFINITY NITRATE TRANSPORTER 2.3"/>
    <property type="match status" value="1"/>
</dbReference>
<dbReference type="Gene3D" id="1.20.1250.20">
    <property type="entry name" value="MFS general substrate transporter like domains"/>
    <property type="match status" value="1"/>
</dbReference>
<sequence length="452" mass="49124">MTTSESSKANHQSSSYLPEWTPNDPVFWEREGKARAWKTLWVTTFGLTLAFAVWFMVSAIVVRLNDIGFNLSKDQLFWLTAMPGLAAGLTRLRHMFLVPTYGSRTTLTVSTLGLLIPAVGWGLAVQNPETPFWVLLSLAFLAGMGGGNFSSFMPSTSLFFPKKMQGAALGIQAGIGNFGVSLVQFLTPWVVGVNLFWFLGSQSEQWVFAGKTSTIWLQNASWVYIPWLIAAAALSWLLIRSVPIKANMKEQLAIFGDKHTWIMTSIYMMTFGAFSGLAAAFPLLIKTLYGGFENAPLPLKFAFLGPLIGSAVRVLFGLIADKTGGAILTSISAVGMGLSAIAVTFYVTPTDLTTFPLFVGTMLAIFFFSGIGNAATFRQMPIIFNPPYSSGVIGWTAAIAAFGPFIVSMLISFNLAASGNVKGFFYGLAVFCVLNLGLNWYFYGRRGAEKPS</sequence>
<reference evidence="8 9" key="1">
    <citation type="submission" date="2019-06" db="EMBL/GenBank/DDBJ databases">
        <title>Genome sequence of Deinococcus radiopugnans ATCC 19172.</title>
        <authorList>
            <person name="Maclea K.S."/>
            <person name="Maynard C.R."/>
        </authorList>
    </citation>
    <scope>NUCLEOTIDE SEQUENCE [LARGE SCALE GENOMIC DNA]</scope>
    <source>
        <strain evidence="8 9">ATCC 19172</strain>
    </source>
</reference>
<comment type="subcellular location">
    <subcellularLocation>
        <location evidence="1">Membrane</location>
        <topology evidence="1">Multi-pass membrane protein</topology>
    </subcellularLocation>
</comment>
<evidence type="ECO:0000313" key="7">
    <source>
        <dbReference type="EMBL" id="MBB6015293.1"/>
    </source>
</evidence>
<evidence type="ECO:0000256" key="6">
    <source>
        <dbReference type="SAM" id="Phobius"/>
    </source>
</evidence>
<accession>A0A5C4YCZ6</accession>
<dbReference type="EMBL" id="JACHEW010000002">
    <property type="protein sequence ID" value="MBB6015293.1"/>
    <property type="molecule type" value="Genomic_DNA"/>
</dbReference>
<dbReference type="GO" id="GO:0016020">
    <property type="term" value="C:membrane"/>
    <property type="evidence" value="ECO:0007669"/>
    <property type="project" value="UniProtKB-SubCell"/>
</dbReference>
<dbReference type="OrthoDB" id="9773404at2"/>
<feature type="transmembrane region" description="Helical" evidence="6">
    <location>
        <begin position="130"/>
        <end position="153"/>
    </location>
</feature>
<feature type="transmembrane region" description="Helical" evidence="6">
    <location>
        <begin position="260"/>
        <end position="285"/>
    </location>
</feature>
<dbReference type="Pfam" id="PF07690">
    <property type="entry name" value="MFS_1"/>
    <property type="match status" value="1"/>
</dbReference>
<dbReference type="GO" id="GO:0015112">
    <property type="term" value="F:nitrate transmembrane transporter activity"/>
    <property type="evidence" value="ECO:0007669"/>
    <property type="project" value="InterPro"/>
</dbReference>
<dbReference type="Proteomes" id="UP000629870">
    <property type="component" value="Unassembled WGS sequence"/>
</dbReference>
<gene>
    <name evidence="8" type="ORF">FHR04_00860</name>
    <name evidence="7" type="ORF">HNQ04_000522</name>
</gene>
<feature type="transmembrane region" description="Helical" evidence="6">
    <location>
        <begin position="297"/>
        <end position="319"/>
    </location>
</feature>
<feature type="transmembrane region" description="Helical" evidence="6">
    <location>
        <begin position="220"/>
        <end position="239"/>
    </location>
</feature>
<evidence type="ECO:0000256" key="3">
    <source>
        <dbReference type="ARBA" id="ARBA00022692"/>
    </source>
</evidence>
<name>A0A5C4YCZ6_9DEIO</name>
<dbReference type="Proteomes" id="UP000313988">
    <property type="component" value="Unassembled WGS sequence"/>
</dbReference>
<feature type="transmembrane region" description="Helical" evidence="6">
    <location>
        <begin position="353"/>
        <end position="371"/>
    </location>
</feature>
<dbReference type="InterPro" id="IPR036259">
    <property type="entry name" value="MFS_trans_sf"/>
</dbReference>
<feature type="transmembrane region" description="Helical" evidence="6">
    <location>
        <begin position="105"/>
        <end position="124"/>
    </location>
</feature>
<protein>
    <submittedName>
        <fullName evidence="7">NNP family nitrate/nitrite transporter-like MFS transporter</fullName>
    </submittedName>
    <submittedName>
        <fullName evidence="8">NarK/NasA family nitrate transporter</fullName>
    </submittedName>
</protein>
<evidence type="ECO:0000313" key="10">
    <source>
        <dbReference type="Proteomes" id="UP000629870"/>
    </source>
</evidence>
<evidence type="ECO:0000256" key="4">
    <source>
        <dbReference type="ARBA" id="ARBA00022989"/>
    </source>
</evidence>
<keyword evidence="10" id="KW-1185">Reference proteome</keyword>
<reference evidence="7 10" key="2">
    <citation type="submission" date="2020-08" db="EMBL/GenBank/DDBJ databases">
        <title>Genomic Encyclopedia of Type Strains, Phase IV (KMG-IV): sequencing the most valuable type-strain genomes for metagenomic binning, comparative biology and taxonomic classification.</title>
        <authorList>
            <person name="Goeker M."/>
        </authorList>
    </citation>
    <scope>NUCLEOTIDE SEQUENCE [LARGE SCALE GENOMIC DNA]</scope>
    <source>
        <strain evidence="7 10">DSM 12027</strain>
    </source>
</reference>
<dbReference type="InterPro" id="IPR011701">
    <property type="entry name" value="MFS"/>
</dbReference>
<dbReference type="CDD" id="cd17341">
    <property type="entry name" value="MFS_NRT2_like"/>
    <property type="match status" value="1"/>
</dbReference>
<comment type="similarity">
    <text evidence="2">Belongs to the major facilitator superfamily. Nitrate/nitrite porter (TC 2.A.1.8) family.</text>
</comment>
<dbReference type="EMBL" id="VDMO01000001">
    <property type="protein sequence ID" value="TNM73009.1"/>
    <property type="molecule type" value="Genomic_DNA"/>
</dbReference>
<dbReference type="SUPFAM" id="SSF103473">
    <property type="entry name" value="MFS general substrate transporter"/>
    <property type="match status" value="1"/>
</dbReference>
<keyword evidence="4 6" id="KW-1133">Transmembrane helix</keyword>
<proteinExistence type="inferred from homology"/>
<comment type="caution">
    <text evidence="8">The sequence shown here is derived from an EMBL/GenBank/DDBJ whole genome shotgun (WGS) entry which is preliminary data.</text>
</comment>
<evidence type="ECO:0000313" key="9">
    <source>
        <dbReference type="Proteomes" id="UP000313988"/>
    </source>
</evidence>
<evidence type="ECO:0000256" key="5">
    <source>
        <dbReference type="ARBA" id="ARBA00023136"/>
    </source>
</evidence>
<dbReference type="InterPro" id="IPR044772">
    <property type="entry name" value="NO3_transporter"/>
</dbReference>
<organism evidence="8 9">
    <name type="scientific">Deinococcus radiopugnans ATCC 19172</name>
    <dbReference type="NCBI Taxonomy" id="585398"/>
    <lineage>
        <taxon>Bacteria</taxon>
        <taxon>Thermotogati</taxon>
        <taxon>Deinococcota</taxon>
        <taxon>Deinococci</taxon>
        <taxon>Deinococcales</taxon>
        <taxon>Deinococcaceae</taxon>
        <taxon>Deinococcus</taxon>
    </lineage>
</organism>
<dbReference type="RefSeq" id="WP_139399983.1">
    <property type="nucleotide sequence ID" value="NZ_JACHEW010000002.1"/>
</dbReference>
<feature type="transmembrane region" description="Helical" evidence="6">
    <location>
        <begin position="423"/>
        <end position="443"/>
    </location>
</feature>
<evidence type="ECO:0000256" key="1">
    <source>
        <dbReference type="ARBA" id="ARBA00004141"/>
    </source>
</evidence>
<dbReference type="AlphaFoldDB" id="A0A5C4YCZ6"/>
<feature type="transmembrane region" description="Helical" evidence="6">
    <location>
        <begin position="76"/>
        <end position="93"/>
    </location>
</feature>
<evidence type="ECO:0000256" key="2">
    <source>
        <dbReference type="ARBA" id="ARBA00008432"/>
    </source>
</evidence>
<feature type="transmembrane region" description="Helical" evidence="6">
    <location>
        <begin position="326"/>
        <end position="347"/>
    </location>
</feature>
<feature type="transmembrane region" description="Helical" evidence="6">
    <location>
        <begin position="40"/>
        <end position="64"/>
    </location>
</feature>
<evidence type="ECO:0000313" key="8">
    <source>
        <dbReference type="EMBL" id="TNM73009.1"/>
    </source>
</evidence>